<sequence length="123" mass="13449">MYTALLLLLLCRIPFHAAGAAAGTAAAAAASAGAAITASASTFQETKMLDSLAPRNKKKWNRVYNSVTNLMAYARGSYSETQNHQIYLVGRMPIDFSSMPESKRRGAYTKNLKDMTLRNISKR</sequence>
<dbReference type="Proteomes" id="UP001607303">
    <property type="component" value="Unassembled WGS sequence"/>
</dbReference>
<organism evidence="2 3">
    <name type="scientific">Vespula maculifrons</name>
    <name type="common">Eastern yellow jacket</name>
    <name type="synonym">Wasp</name>
    <dbReference type="NCBI Taxonomy" id="7453"/>
    <lineage>
        <taxon>Eukaryota</taxon>
        <taxon>Metazoa</taxon>
        <taxon>Ecdysozoa</taxon>
        <taxon>Arthropoda</taxon>
        <taxon>Hexapoda</taxon>
        <taxon>Insecta</taxon>
        <taxon>Pterygota</taxon>
        <taxon>Neoptera</taxon>
        <taxon>Endopterygota</taxon>
        <taxon>Hymenoptera</taxon>
        <taxon>Apocrita</taxon>
        <taxon>Aculeata</taxon>
        <taxon>Vespoidea</taxon>
        <taxon>Vespidae</taxon>
        <taxon>Vespinae</taxon>
        <taxon>Vespula</taxon>
    </lineage>
</organism>
<evidence type="ECO:0000256" key="1">
    <source>
        <dbReference type="SAM" id="SignalP"/>
    </source>
</evidence>
<keyword evidence="1" id="KW-0732">Signal</keyword>
<evidence type="ECO:0000313" key="3">
    <source>
        <dbReference type="Proteomes" id="UP001607303"/>
    </source>
</evidence>
<feature type="signal peptide" evidence="1">
    <location>
        <begin position="1"/>
        <end position="20"/>
    </location>
</feature>
<protein>
    <recommendedName>
        <fullName evidence="4">Secreted protein</fullName>
    </recommendedName>
</protein>
<evidence type="ECO:0008006" key="4">
    <source>
        <dbReference type="Google" id="ProtNLM"/>
    </source>
</evidence>
<reference evidence="2 3" key="1">
    <citation type="journal article" date="2024" name="Ann. Entomol. Soc. Am.">
        <title>Genomic analyses of the southern and eastern yellowjacket wasps (Hymenoptera: Vespidae) reveal evolutionary signatures of social life.</title>
        <authorList>
            <person name="Catto M.A."/>
            <person name="Caine P.B."/>
            <person name="Orr S.E."/>
            <person name="Hunt B.G."/>
            <person name="Goodisman M.A.D."/>
        </authorList>
    </citation>
    <scope>NUCLEOTIDE SEQUENCE [LARGE SCALE GENOMIC DNA]</scope>
    <source>
        <strain evidence="2">232</strain>
        <tissue evidence="2">Head and thorax</tissue>
    </source>
</reference>
<feature type="non-terminal residue" evidence="2">
    <location>
        <position position="123"/>
    </location>
</feature>
<comment type="caution">
    <text evidence="2">The sequence shown here is derived from an EMBL/GenBank/DDBJ whole genome shotgun (WGS) entry which is preliminary data.</text>
</comment>
<dbReference type="AlphaFoldDB" id="A0ABD2C9A8"/>
<feature type="chain" id="PRO_5044807981" description="Secreted protein" evidence="1">
    <location>
        <begin position="21"/>
        <end position="123"/>
    </location>
</feature>
<evidence type="ECO:0000313" key="2">
    <source>
        <dbReference type="EMBL" id="KAL2741636.1"/>
    </source>
</evidence>
<proteinExistence type="predicted"/>
<keyword evidence="3" id="KW-1185">Reference proteome</keyword>
<gene>
    <name evidence="2" type="ORF">V1477_009265</name>
</gene>
<dbReference type="EMBL" id="JAYRBN010000058">
    <property type="protein sequence ID" value="KAL2741636.1"/>
    <property type="molecule type" value="Genomic_DNA"/>
</dbReference>
<name>A0ABD2C9A8_VESMC</name>
<accession>A0ABD2C9A8</accession>